<sequence>MQHGGAPSALVARAAETFPSERPMRVARMTIDLLRPVPVGELDIETEVVREGRKIQLLQVRLVSGGKECMRATVLKLRDETLELPAHEGFRPLELTPPSEDEPSSAGFGPSHGFGSGMSAKIARGEWGKPGPAAVWFRAERPIVRGEATTPLMSAALTADFCNGVSSVLDFQKFTYINGDLTVSFARRPVGRWILLDAETWVGDSGGALAFARLADRNGYFGRAVQSVLVEKR</sequence>
<dbReference type="Pfam" id="PF13622">
    <property type="entry name" value="4HBT_3"/>
    <property type="match status" value="1"/>
</dbReference>
<evidence type="ECO:0000313" key="5">
    <source>
        <dbReference type="Proteomes" id="UP000228945"/>
    </source>
</evidence>
<evidence type="ECO:0000259" key="3">
    <source>
        <dbReference type="Pfam" id="PF20789"/>
    </source>
</evidence>
<feature type="domain" description="Acyl-CoA thioesterase-like C-terminal" evidence="3">
    <location>
        <begin position="106"/>
        <end position="230"/>
    </location>
</feature>
<proteinExistence type="predicted"/>
<dbReference type="InterPro" id="IPR029069">
    <property type="entry name" value="HotDog_dom_sf"/>
</dbReference>
<protein>
    <submittedName>
        <fullName evidence="4">Acyl-CoA thioesterase</fullName>
    </submittedName>
</protein>
<name>A0A2D2B3X9_9CAUL</name>
<organism evidence="4 5">
    <name type="scientific">Caulobacter mirabilis</name>
    <dbReference type="NCBI Taxonomy" id="69666"/>
    <lineage>
        <taxon>Bacteria</taxon>
        <taxon>Pseudomonadati</taxon>
        <taxon>Pseudomonadota</taxon>
        <taxon>Alphaproteobacteria</taxon>
        <taxon>Caulobacterales</taxon>
        <taxon>Caulobacteraceae</taxon>
        <taxon>Caulobacter</taxon>
    </lineage>
</organism>
<dbReference type="Proteomes" id="UP000228945">
    <property type="component" value="Chromosome"/>
</dbReference>
<feature type="region of interest" description="Disordered" evidence="1">
    <location>
        <begin position="88"/>
        <end position="111"/>
    </location>
</feature>
<accession>A0A2D2B3X9</accession>
<keyword evidence="5" id="KW-1185">Reference proteome</keyword>
<evidence type="ECO:0000313" key="4">
    <source>
        <dbReference type="EMBL" id="ATQ44894.1"/>
    </source>
</evidence>
<evidence type="ECO:0000259" key="2">
    <source>
        <dbReference type="Pfam" id="PF13622"/>
    </source>
</evidence>
<dbReference type="SUPFAM" id="SSF54637">
    <property type="entry name" value="Thioesterase/thiol ester dehydrase-isomerase"/>
    <property type="match status" value="2"/>
</dbReference>
<dbReference type="InterPro" id="IPR049450">
    <property type="entry name" value="ACOT8-like_C"/>
</dbReference>
<gene>
    <name evidence="4" type="ORF">CSW64_05755</name>
</gene>
<dbReference type="Gene3D" id="2.40.160.210">
    <property type="entry name" value="Acyl-CoA thioesterase, double hotdog domain"/>
    <property type="match status" value="1"/>
</dbReference>
<dbReference type="Pfam" id="PF20789">
    <property type="entry name" value="4HBT_3C"/>
    <property type="match status" value="1"/>
</dbReference>
<dbReference type="EMBL" id="CP024201">
    <property type="protein sequence ID" value="ATQ44894.1"/>
    <property type="molecule type" value="Genomic_DNA"/>
</dbReference>
<dbReference type="KEGG" id="cmb:CSW64_05755"/>
<dbReference type="OrthoDB" id="1413770at2"/>
<dbReference type="InterPro" id="IPR042171">
    <property type="entry name" value="Acyl-CoA_hotdog"/>
</dbReference>
<reference evidence="4 5" key="1">
    <citation type="submission" date="2017-10" db="EMBL/GenBank/DDBJ databases">
        <title>Genome sequence of Caulobacter mirabilis FWC38.</title>
        <authorList>
            <person name="Fiebig A."/>
            <person name="Crosson S."/>
        </authorList>
    </citation>
    <scope>NUCLEOTIDE SEQUENCE [LARGE SCALE GENOMIC DNA]</scope>
    <source>
        <strain evidence="4 5">FWC 38</strain>
    </source>
</reference>
<dbReference type="InterPro" id="IPR049449">
    <property type="entry name" value="TesB_ACOT8-like_N"/>
</dbReference>
<dbReference type="AlphaFoldDB" id="A0A2D2B3X9"/>
<feature type="domain" description="Acyl-CoA thioesterase-like N-terminal HotDog" evidence="2">
    <location>
        <begin position="2"/>
        <end position="75"/>
    </location>
</feature>
<evidence type="ECO:0000256" key="1">
    <source>
        <dbReference type="SAM" id="MobiDB-lite"/>
    </source>
</evidence>